<dbReference type="EMBL" id="CAUYUJ010011858">
    <property type="protein sequence ID" value="CAK0832718.1"/>
    <property type="molecule type" value="Genomic_DNA"/>
</dbReference>
<feature type="region of interest" description="Disordered" evidence="1">
    <location>
        <begin position="64"/>
        <end position="119"/>
    </location>
</feature>
<evidence type="ECO:0000313" key="2">
    <source>
        <dbReference type="EMBL" id="CAK0832718.1"/>
    </source>
</evidence>
<protein>
    <submittedName>
        <fullName evidence="2">Uncharacterized protein</fullName>
    </submittedName>
</protein>
<reference evidence="2" key="1">
    <citation type="submission" date="2023-10" db="EMBL/GenBank/DDBJ databases">
        <authorList>
            <person name="Chen Y."/>
            <person name="Shah S."/>
            <person name="Dougan E. K."/>
            <person name="Thang M."/>
            <person name="Chan C."/>
        </authorList>
    </citation>
    <scope>NUCLEOTIDE SEQUENCE [LARGE SCALE GENOMIC DNA]</scope>
</reference>
<feature type="compositionally biased region" description="Polar residues" evidence="1">
    <location>
        <begin position="108"/>
        <end position="119"/>
    </location>
</feature>
<feature type="non-terminal residue" evidence="2">
    <location>
        <position position="1"/>
    </location>
</feature>
<dbReference type="Proteomes" id="UP001189429">
    <property type="component" value="Unassembled WGS sequence"/>
</dbReference>
<comment type="caution">
    <text evidence="2">The sequence shown here is derived from an EMBL/GenBank/DDBJ whole genome shotgun (WGS) entry which is preliminary data.</text>
</comment>
<gene>
    <name evidence="2" type="ORF">PCOR1329_LOCUS30658</name>
</gene>
<organism evidence="2 3">
    <name type="scientific">Prorocentrum cordatum</name>
    <dbReference type="NCBI Taxonomy" id="2364126"/>
    <lineage>
        <taxon>Eukaryota</taxon>
        <taxon>Sar</taxon>
        <taxon>Alveolata</taxon>
        <taxon>Dinophyceae</taxon>
        <taxon>Prorocentrales</taxon>
        <taxon>Prorocentraceae</taxon>
        <taxon>Prorocentrum</taxon>
    </lineage>
</organism>
<name>A0ABN9SLN0_9DINO</name>
<sequence>GGTSAGRWRPGAPRSPPPWRAGCRWACSRTSSASPGPCGSRTGGAGSCGSGPFSRRRRFSCWSATTPTCRSGSSGSTSRSSTLRSPTPASSTTSSTTGLPPGPPRWTATGSSSASCGPS</sequence>
<keyword evidence="3" id="KW-1185">Reference proteome</keyword>
<feature type="non-terminal residue" evidence="2">
    <location>
        <position position="119"/>
    </location>
</feature>
<feature type="region of interest" description="Disordered" evidence="1">
    <location>
        <begin position="1"/>
        <end position="52"/>
    </location>
</feature>
<feature type="compositionally biased region" description="Low complexity" evidence="1">
    <location>
        <begin position="65"/>
        <end position="99"/>
    </location>
</feature>
<evidence type="ECO:0000256" key="1">
    <source>
        <dbReference type="SAM" id="MobiDB-lite"/>
    </source>
</evidence>
<accession>A0ABN9SLN0</accession>
<evidence type="ECO:0000313" key="3">
    <source>
        <dbReference type="Proteomes" id="UP001189429"/>
    </source>
</evidence>
<proteinExistence type="predicted"/>